<evidence type="ECO:0008006" key="2">
    <source>
        <dbReference type="Google" id="ProtNLM"/>
    </source>
</evidence>
<dbReference type="EMBL" id="CZKA01000029">
    <property type="protein sequence ID" value="CUR56471.1"/>
    <property type="molecule type" value="Genomic_DNA"/>
</dbReference>
<dbReference type="Gene3D" id="1.50.10.20">
    <property type="match status" value="1"/>
</dbReference>
<evidence type="ECO:0000313" key="1">
    <source>
        <dbReference type="EMBL" id="CUR56471.1"/>
    </source>
</evidence>
<dbReference type="AlphaFoldDB" id="A0A2P2C3A9"/>
<accession>A0A2P2C3A9</accession>
<organism evidence="1">
    <name type="scientific">metagenome</name>
    <dbReference type="NCBI Taxonomy" id="256318"/>
    <lineage>
        <taxon>unclassified sequences</taxon>
        <taxon>metagenomes</taxon>
    </lineage>
</organism>
<proteinExistence type="predicted"/>
<protein>
    <recommendedName>
        <fullName evidence="2">Terpene cyclase/mutase family protein</fullName>
    </recommendedName>
</protein>
<name>A0A2P2C3A9_9ZZZZ</name>
<sequence length="533" mass="54618">MKRLLRSAAVVSATALTLTTLASGAFAASDPKPVAASSTWLAGQAPGGIVYNAQYDFNDYGLSIDAALAFDAAGTRPKKIAQISDAIAAHVESYTTGVDFGSTDVYAGAVAKAAVMAQTAGDDATSYGGVDLVTRLEGLVSSTAPIAGRIEDSFTPGPFAGDFANVIGQAFASEALAAAGSTEAAAVTDFLLQQQCTEGYFRVSFTADKSAPDQSCDGGTDNSDTDATALVVLALLDQASDPDVATALDDAVAWLAAQQAPDGSFTSGDPLTPDKNTNSTGLAGWALGESGHPTEAAEAATWVRKNMAADRGPCTTELTSERGALAYNGPALKAGRADGITVALSDQWRRATAQALPVLQWAPAADAALALSGPTGFVRAKSGHTLKVDGLAPSERGCLFGGGTEKVLRGTGARLTAEVTVPAGTADRVYAVSGFEGIERATLKVLGSLEVPFTLADRTLAKGALQTVRVRGLHAGEKVTVRWRGDIVATGTAGAAGRFEDTFRVGRVSGVGKVRVTGQFADLRTQTKSFRVR</sequence>
<reference evidence="1" key="1">
    <citation type="submission" date="2015-08" db="EMBL/GenBank/DDBJ databases">
        <authorList>
            <person name="Babu N.S."/>
            <person name="Beckwith C.J."/>
            <person name="Beseler K.G."/>
            <person name="Brison A."/>
            <person name="Carone J.V."/>
            <person name="Caskin T.P."/>
            <person name="Diamond M."/>
            <person name="Durham M.E."/>
            <person name="Foxe J.M."/>
            <person name="Go M."/>
            <person name="Henderson B.A."/>
            <person name="Jones I.B."/>
            <person name="McGettigan J.A."/>
            <person name="Micheletti S.J."/>
            <person name="Nasrallah M.E."/>
            <person name="Ortiz D."/>
            <person name="Piller C.R."/>
            <person name="Privatt S.R."/>
            <person name="Schneider S.L."/>
            <person name="Sharp S."/>
            <person name="Smith T.C."/>
            <person name="Stanton J.D."/>
            <person name="Ullery H.E."/>
            <person name="Wilson R.J."/>
            <person name="Serrano M.G."/>
            <person name="Buck G."/>
            <person name="Lee V."/>
            <person name="Wang Y."/>
            <person name="Carvalho R."/>
            <person name="Voegtly L."/>
            <person name="Shi R."/>
            <person name="Duckworth R."/>
            <person name="Johnson A."/>
            <person name="Loviza R."/>
            <person name="Walstead R."/>
            <person name="Shah Z."/>
            <person name="Kiflezghi M."/>
            <person name="Wade K."/>
            <person name="Ball S.L."/>
            <person name="Bradley K.W."/>
            <person name="Asai D.J."/>
            <person name="Bowman C.A."/>
            <person name="Russell D.A."/>
            <person name="Pope W.H."/>
            <person name="Jacobs-Sera D."/>
            <person name="Hendrix R.W."/>
            <person name="Hatfull G.F."/>
        </authorList>
    </citation>
    <scope>NUCLEOTIDE SEQUENCE</scope>
</reference>
<gene>
    <name evidence="1" type="ORF">NOCA2350015</name>
</gene>
<dbReference type="InterPro" id="IPR008930">
    <property type="entry name" value="Terpenoid_cyclase/PrenylTrfase"/>
</dbReference>
<dbReference type="SUPFAM" id="SSF48239">
    <property type="entry name" value="Terpenoid cyclases/Protein prenyltransferases"/>
    <property type="match status" value="1"/>
</dbReference>